<reference evidence="4" key="2">
    <citation type="submission" date="2025-08" db="UniProtKB">
        <authorList>
            <consortium name="RefSeq"/>
        </authorList>
    </citation>
    <scope>IDENTIFICATION</scope>
</reference>
<dbReference type="Proteomes" id="UP000694886">
    <property type="component" value="Chromosome 7"/>
</dbReference>
<dbReference type="GeneID" id="108662699"/>
<reference evidence="3" key="1">
    <citation type="journal article" date="1997" name="Nucleic Acids Res.">
        <title>tRNAscan-SE: a program for improved detection of transfer RNA genes in genomic sequence.</title>
        <authorList>
            <person name="Lowe T.M."/>
            <person name="Eddy S.R."/>
        </authorList>
    </citation>
    <scope>NUCLEOTIDE SEQUENCE [LARGE SCALE GENOMIC DNA]</scope>
    <source>
        <strain evidence="3">r\B97-61/B2</strain>
    </source>
</reference>
<feature type="coiled-coil region" evidence="1">
    <location>
        <begin position="156"/>
        <end position="183"/>
    </location>
</feature>
<evidence type="ECO:0000256" key="2">
    <source>
        <dbReference type="SAM" id="MobiDB-lite"/>
    </source>
</evidence>
<feature type="compositionally biased region" description="Basic and acidic residues" evidence="2">
    <location>
        <begin position="206"/>
        <end position="219"/>
    </location>
</feature>
<dbReference type="Gramene" id="Tc07v2_t003370.1">
    <property type="protein sequence ID" value="Tc07v2_p003370.1"/>
    <property type="gene ID" value="Tc07v2_g003370"/>
</dbReference>
<evidence type="ECO:0000313" key="3">
    <source>
        <dbReference type="Proteomes" id="UP000694886"/>
    </source>
</evidence>
<gene>
    <name evidence="4" type="primary">LOC108662699</name>
</gene>
<evidence type="ECO:0000313" key="4">
    <source>
        <dbReference type="RefSeq" id="XP_017979660.1"/>
    </source>
</evidence>
<name>A0AB32WLS1_THECC</name>
<feature type="region of interest" description="Disordered" evidence="2">
    <location>
        <begin position="196"/>
        <end position="219"/>
    </location>
</feature>
<proteinExistence type="predicted"/>
<dbReference type="PANTHER" id="PTHR35317:SF31">
    <property type="entry name" value="DUF4219 DOMAIN-CONTAINING PROTEIN"/>
    <property type="match status" value="1"/>
</dbReference>
<organism evidence="3 4">
    <name type="scientific">Theobroma cacao</name>
    <name type="common">Cacao</name>
    <name type="synonym">Cocoa</name>
    <dbReference type="NCBI Taxonomy" id="3641"/>
    <lineage>
        <taxon>Eukaryota</taxon>
        <taxon>Viridiplantae</taxon>
        <taxon>Streptophyta</taxon>
        <taxon>Embryophyta</taxon>
        <taxon>Tracheophyta</taxon>
        <taxon>Spermatophyta</taxon>
        <taxon>Magnoliopsida</taxon>
        <taxon>eudicotyledons</taxon>
        <taxon>Gunneridae</taxon>
        <taxon>Pentapetalae</taxon>
        <taxon>rosids</taxon>
        <taxon>malvids</taxon>
        <taxon>Malvales</taxon>
        <taxon>Malvaceae</taxon>
        <taxon>Byttnerioideae</taxon>
        <taxon>Theobroma</taxon>
    </lineage>
</organism>
<protein>
    <submittedName>
        <fullName evidence="4">Uncharacterized protein LOC108662699</fullName>
    </submittedName>
</protein>
<dbReference type="PANTHER" id="PTHR35317">
    <property type="entry name" value="OS04G0629600 PROTEIN"/>
    <property type="match status" value="1"/>
</dbReference>
<dbReference type="RefSeq" id="XP_017979660.1">
    <property type="nucleotide sequence ID" value="XM_018124171.1"/>
</dbReference>
<dbReference type="AlphaFoldDB" id="A0AB32WLS1"/>
<evidence type="ECO:0000256" key="1">
    <source>
        <dbReference type="SAM" id="Coils"/>
    </source>
</evidence>
<dbReference type="Pfam" id="PF14223">
    <property type="entry name" value="Retrotran_gag_2"/>
    <property type="match status" value="1"/>
</dbReference>
<keyword evidence="1" id="KW-0175">Coiled coil</keyword>
<dbReference type="KEGG" id="tcc:108662699"/>
<sequence length="219" mass="25093">MKSYLKAFNIWDAVETGVEPALIYANPTIAQMKQHEENIAKRYKALSCLQSALSYDIFVRIMHLENPKEVWDHLKDEFQGSERTKQNQVLNLNRQFEMLSMDDNESVREFSGKLMGIVNQLRLLGKAILEDRLVSKMLVSLPEKYESKISSLEDSKDLSQLTLKELVNALEGLEQKRAFRQKKLVDSALVARTKTLKSGGSNSKRNVVEKKEKREETSG</sequence>
<accession>A0AB32WLS1</accession>